<keyword evidence="7 12" id="KW-0274">FAD</keyword>
<dbReference type="EMBL" id="REGN01011015">
    <property type="protein sequence ID" value="RMZ98028.1"/>
    <property type="molecule type" value="Genomic_DNA"/>
</dbReference>
<dbReference type="InterPro" id="IPR002655">
    <property type="entry name" value="Acyl-CoA_oxidase_C"/>
</dbReference>
<dbReference type="AlphaFoldDB" id="A0A3M7PG63"/>
<dbReference type="InterPro" id="IPR012258">
    <property type="entry name" value="Acyl-CoA_oxidase"/>
</dbReference>
<dbReference type="InterPro" id="IPR055060">
    <property type="entry name" value="ACOX_C_alpha1"/>
</dbReference>
<dbReference type="GO" id="GO:0005504">
    <property type="term" value="F:fatty acid binding"/>
    <property type="evidence" value="ECO:0007669"/>
    <property type="project" value="TreeGrafter"/>
</dbReference>
<dbReference type="SUPFAM" id="SSF56645">
    <property type="entry name" value="Acyl-CoA dehydrogenase NM domain-like"/>
    <property type="match status" value="1"/>
</dbReference>
<comment type="caution">
    <text evidence="18">The sequence shown here is derived from an EMBL/GenBank/DDBJ whole genome shotgun (WGS) entry which is preliminary data.</text>
</comment>
<evidence type="ECO:0000256" key="8">
    <source>
        <dbReference type="ARBA" id="ARBA00022832"/>
    </source>
</evidence>
<dbReference type="PIRSF" id="PIRSF000168">
    <property type="entry name" value="Acyl-CoA_oxidase"/>
    <property type="match status" value="1"/>
</dbReference>
<dbReference type="GO" id="GO:0055088">
    <property type="term" value="P:lipid homeostasis"/>
    <property type="evidence" value="ECO:0007669"/>
    <property type="project" value="TreeGrafter"/>
</dbReference>
<feature type="domain" description="Acyl-coenzyme A oxidase N-terminal" evidence="16">
    <location>
        <begin position="31"/>
        <end position="128"/>
    </location>
</feature>
<dbReference type="InterPro" id="IPR037069">
    <property type="entry name" value="AcylCoA_DH/ox_N_sf"/>
</dbReference>
<evidence type="ECO:0000313" key="18">
    <source>
        <dbReference type="EMBL" id="RMZ98028.1"/>
    </source>
</evidence>
<dbReference type="InterPro" id="IPR029320">
    <property type="entry name" value="Acyl-CoA_ox_N"/>
</dbReference>
<organism evidence="18 19">
    <name type="scientific">Brachionus plicatilis</name>
    <name type="common">Marine rotifer</name>
    <name type="synonym">Brachionus muelleri</name>
    <dbReference type="NCBI Taxonomy" id="10195"/>
    <lineage>
        <taxon>Eukaryota</taxon>
        <taxon>Metazoa</taxon>
        <taxon>Spiralia</taxon>
        <taxon>Gnathifera</taxon>
        <taxon>Rotifera</taxon>
        <taxon>Eurotatoria</taxon>
        <taxon>Monogononta</taxon>
        <taxon>Pseudotrocha</taxon>
        <taxon>Ploima</taxon>
        <taxon>Brachionidae</taxon>
        <taxon>Brachionus</taxon>
    </lineage>
</organism>
<dbReference type="OrthoDB" id="538336at2759"/>
<evidence type="ECO:0000256" key="6">
    <source>
        <dbReference type="ARBA" id="ARBA00022630"/>
    </source>
</evidence>
<evidence type="ECO:0000259" key="17">
    <source>
        <dbReference type="Pfam" id="PF22924"/>
    </source>
</evidence>
<reference evidence="18 19" key="1">
    <citation type="journal article" date="2018" name="Sci. Rep.">
        <title>Genomic signatures of local adaptation to the degree of environmental predictability in rotifers.</title>
        <authorList>
            <person name="Franch-Gras L."/>
            <person name="Hahn C."/>
            <person name="Garcia-Roger E.M."/>
            <person name="Carmona M.J."/>
            <person name="Serra M."/>
            <person name="Gomez A."/>
        </authorList>
    </citation>
    <scope>NUCLEOTIDE SEQUENCE [LARGE SCALE GENOMIC DNA]</scope>
    <source>
        <strain evidence="18">HYR1</strain>
    </source>
</reference>
<comment type="pathway">
    <text evidence="4">Lipid metabolism; peroxisomal fatty acid beta-oxidation.</text>
</comment>
<comment type="catalytic activity">
    <reaction evidence="1">
        <text>a 2,3-saturated acyl-CoA + O2 = a (2E)-enoyl-CoA + H2O2</text>
        <dbReference type="Rhea" id="RHEA:38959"/>
        <dbReference type="ChEBI" id="CHEBI:15379"/>
        <dbReference type="ChEBI" id="CHEBI:16240"/>
        <dbReference type="ChEBI" id="CHEBI:58856"/>
        <dbReference type="ChEBI" id="CHEBI:65111"/>
        <dbReference type="EC" id="1.3.3.6"/>
    </reaction>
</comment>
<dbReference type="GO" id="GO:0005777">
    <property type="term" value="C:peroxisome"/>
    <property type="evidence" value="ECO:0007669"/>
    <property type="project" value="UniProtKB-SubCell"/>
</dbReference>
<evidence type="ECO:0000256" key="5">
    <source>
        <dbReference type="ARBA" id="ARBA00006288"/>
    </source>
</evidence>
<feature type="domain" description="Acyl-CoA oxidase C-alpha1" evidence="17">
    <location>
        <begin position="280"/>
        <end position="443"/>
    </location>
</feature>
<evidence type="ECO:0000256" key="12">
    <source>
        <dbReference type="PIRNR" id="PIRNR000168"/>
    </source>
</evidence>
<evidence type="ECO:0000256" key="9">
    <source>
        <dbReference type="ARBA" id="ARBA00023002"/>
    </source>
</evidence>
<gene>
    <name evidence="18" type="ORF">BpHYR1_024866</name>
</gene>
<evidence type="ECO:0000256" key="4">
    <source>
        <dbReference type="ARBA" id="ARBA00004846"/>
    </source>
</evidence>
<dbReference type="GO" id="GO:0003997">
    <property type="term" value="F:acyl-CoA oxidase activity"/>
    <property type="evidence" value="ECO:0007669"/>
    <property type="project" value="UniProtKB-EC"/>
</dbReference>
<protein>
    <recommendedName>
        <fullName evidence="12">Acyl-coenzyme A oxidase</fullName>
    </recommendedName>
</protein>
<evidence type="ECO:0000256" key="7">
    <source>
        <dbReference type="ARBA" id="ARBA00022827"/>
    </source>
</evidence>
<evidence type="ECO:0000256" key="14">
    <source>
        <dbReference type="PIRSR" id="PIRSR000168-2"/>
    </source>
</evidence>
<dbReference type="SUPFAM" id="SSF47203">
    <property type="entry name" value="Acyl-CoA dehydrogenase C-terminal domain-like"/>
    <property type="match status" value="2"/>
</dbReference>
<dbReference type="Pfam" id="PF14749">
    <property type="entry name" value="Acyl-CoA_ox_N"/>
    <property type="match status" value="1"/>
</dbReference>
<dbReference type="Pfam" id="PF01756">
    <property type="entry name" value="ACOX"/>
    <property type="match status" value="1"/>
</dbReference>
<dbReference type="Gene3D" id="1.10.540.10">
    <property type="entry name" value="Acyl-CoA dehydrogenase/oxidase, N-terminal domain"/>
    <property type="match status" value="1"/>
</dbReference>
<evidence type="ECO:0000313" key="19">
    <source>
        <dbReference type="Proteomes" id="UP000276133"/>
    </source>
</evidence>
<evidence type="ECO:0000256" key="2">
    <source>
        <dbReference type="ARBA" id="ARBA00001974"/>
    </source>
</evidence>
<evidence type="ECO:0000256" key="3">
    <source>
        <dbReference type="ARBA" id="ARBA00004275"/>
    </source>
</evidence>
<dbReference type="InterPro" id="IPR009100">
    <property type="entry name" value="AcylCoA_DH/oxidase_NM_dom_sf"/>
</dbReference>
<feature type="binding site" evidence="14">
    <location>
        <position position="183"/>
    </location>
    <ligand>
        <name>FAD</name>
        <dbReference type="ChEBI" id="CHEBI:57692"/>
    </ligand>
</feature>
<evidence type="ECO:0000256" key="1">
    <source>
        <dbReference type="ARBA" id="ARBA00001201"/>
    </source>
</evidence>
<evidence type="ECO:0000256" key="13">
    <source>
        <dbReference type="PIRSR" id="PIRSR000168-1"/>
    </source>
</evidence>
<comment type="cofactor">
    <cofactor evidence="2">
        <name>FAD</name>
        <dbReference type="ChEBI" id="CHEBI:57692"/>
    </cofactor>
</comment>
<dbReference type="GO" id="GO:0071949">
    <property type="term" value="F:FAD binding"/>
    <property type="evidence" value="ECO:0007669"/>
    <property type="project" value="InterPro"/>
</dbReference>
<dbReference type="GO" id="GO:0033540">
    <property type="term" value="P:fatty acid beta-oxidation using acyl-CoA oxidase"/>
    <property type="evidence" value="ECO:0007669"/>
    <property type="project" value="TreeGrafter"/>
</dbReference>
<evidence type="ECO:0000256" key="11">
    <source>
        <dbReference type="ARBA" id="ARBA00023140"/>
    </source>
</evidence>
<evidence type="ECO:0000259" key="15">
    <source>
        <dbReference type="Pfam" id="PF01756"/>
    </source>
</evidence>
<keyword evidence="19" id="KW-1185">Reference proteome</keyword>
<evidence type="ECO:0000259" key="16">
    <source>
        <dbReference type="Pfam" id="PF14749"/>
    </source>
</evidence>
<keyword evidence="9 18" id="KW-0560">Oxidoreductase</keyword>
<proteinExistence type="inferred from homology"/>
<keyword evidence="6 12" id="KW-0285">Flavoprotein</keyword>
<accession>A0A3M7PG63</accession>
<dbReference type="PANTHER" id="PTHR10909">
    <property type="entry name" value="ELECTRON TRANSPORT OXIDOREDUCTASE"/>
    <property type="match status" value="1"/>
</dbReference>
<dbReference type="InterPro" id="IPR036250">
    <property type="entry name" value="AcylCo_DH-like_C"/>
</dbReference>
<sequence>MNKDLAKERQSSVLRVQELNSFIGRNLFLSDERYKQVLDLKSVLASRIKSLYDENYENLERGQKYELVLKKSLELIEFASEHNVTNYMEYTYLIGEVMGTEKHLFGLHFTMFTISLELWSTPEQKAYWDRFLKENGVFGTYIQTEIGHGTFIRGLETTATYDRNAEEFILDSPTLTSIKFWPGASGKTCNYAIVMAKLIIDGKDHGIHAFVVQLRSLENHSPVPGIELGDIGKKHAYEAIDNGFVKFKNVRIPRNNMLMRFAQVLPNGEFKRLGNEIVMYACMLIMRGILCMFASLLQSISTTIAIRYSCVRRQTADPTGLEPQIIDYQTQQYRLLPGLATSYANFFATIYFRNILNSFRKRSKNFSEIETNELAKLHALSSGIKAIVFDECLKFGQINRLCCGGHGYSASSGLQPVIQEADAGCTYEGDNIVLYLQTARYLLKAVQKGFSPHLELDNLQQIEKSDLFKRFEKYILLFRNLYESQIGEISNRMFILIEEEKLDRFEAWNSSSVALIYINLFIVYMNLNGIYEHQKSECSENQVILEELFELYLSYGIVEKFPNHFLKLGLIDGNQMTDHQNRLYELLKKVRVNAVCLVDAFGWTDSNLASSLGVYDGNVYEKLFQFAKSSLFNQNSENPVFNKVARPYILAKSKL</sequence>
<dbReference type="InterPro" id="IPR046373">
    <property type="entry name" value="Acyl-CoA_Oxase/DH_mid-dom_sf"/>
</dbReference>
<dbReference type="PANTHER" id="PTHR10909:SF250">
    <property type="entry name" value="PEROXISOMAL ACYL-COENZYME A OXIDASE 1"/>
    <property type="match status" value="1"/>
</dbReference>
<comment type="similarity">
    <text evidence="5 12">Belongs to the acyl-CoA oxidase family.</text>
</comment>
<dbReference type="Proteomes" id="UP000276133">
    <property type="component" value="Unassembled WGS sequence"/>
</dbReference>
<dbReference type="Gene3D" id="1.20.140.10">
    <property type="entry name" value="Butyryl-CoA Dehydrogenase, subunit A, domain 3"/>
    <property type="match status" value="2"/>
</dbReference>
<dbReference type="Pfam" id="PF22924">
    <property type="entry name" value="ACOX_C_alpha1"/>
    <property type="match status" value="1"/>
</dbReference>
<dbReference type="STRING" id="10195.A0A3M7PG63"/>
<name>A0A3M7PG63_BRAPC</name>
<dbReference type="FunFam" id="1.20.140.10:FF:000015">
    <property type="entry name" value="Acyl-coenzyme A oxidase"/>
    <property type="match status" value="1"/>
</dbReference>
<dbReference type="FunFam" id="2.40.110.10:FF:000003">
    <property type="entry name" value="Acyl-coenzyme A oxidase"/>
    <property type="match status" value="1"/>
</dbReference>
<dbReference type="Gene3D" id="2.40.110.10">
    <property type="entry name" value="Butyryl-CoA Dehydrogenase, subunit A, domain 2"/>
    <property type="match status" value="1"/>
</dbReference>
<feature type="domain" description="Acyl-CoA oxidase C-terminal" evidence="15">
    <location>
        <begin position="474"/>
        <end position="648"/>
    </location>
</feature>
<comment type="subcellular location">
    <subcellularLocation>
        <location evidence="3">Peroxisome</location>
    </subcellularLocation>
</comment>
<evidence type="ECO:0000256" key="10">
    <source>
        <dbReference type="ARBA" id="ARBA00023098"/>
    </source>
</evidence>
<keyword evidence="11" id="KW-0576">Peroxisome</keyword>
<feature type="binding site" evidence="14">
    <location>
        <position position="144"/>
    </location>
    <ligand>
        <name>FAD</name>
        <dbReference type="ChEBI" id="CHEBI:57692"/>
    </ligand>
</feature>
<feature type="active site" description="Proton acceptor" evidence="13">
    <location>
        <position position="428"/>
    </location>
</feature>
<keyword evidence="8" id="KW-0276">Fatty acid metabolism</keyword>
<keyword evidence="10" id="KW-0443">Lipid metabolism</keyword>